<dbReference type="GO" id="GO:0004984">
    <property type="term" value="F:olfactory receptor activity"/>
    <property type="evidence" value="ECO:0007669"/>
    <property type="project" value="InterPro"/>
</dbReference>
<dbReference type="GO" id="GO:0005886">
    <property type="term" value="C:plasma membrane"/>
    <property type="evidence" value="ECO:0007669"/>
    <property type="project" value="UniProtKB-SubCell"/>
</dbReference>
<feature type="transmembrane region" description="Helical" evidence="11">
    <location>
        <begin position="27"/>
        <end position="50"/>
    </location>
</feature>
<dbReference type="InterPro" id="IPR000725">
    <property type="entry name" value="Olfact_rcpt"/>
</dbReference>
<evidence type="ECO:0000256" key="2">
    <source>
        <dbReference type="ARBA" id="ARBA00022606"/>
    </source>
</evidence>
<keyword evidence="2 11" id="KW-0716">Sensory transduction</keyword>
<keyword evidence="6 10" id="KW-0297">G-protein coupled receptor</keyword>
<dbReference type="PROSITE" id="PS50262">
    <property type="entry name" value="G_PROTEIN_RECEP_F1_2"/>
    <property type="match status" value="1"/>
</dbReference>
<evidence type="ECO:0000313" key="14">
    <source>
        <dbReference type="Proteomes" id="UP001181693"/>
    </source>
</evidence>
<proteinExistence type="inferred from homology"/>
<reference evidence="13" key="1">
    <citation type="thesis" date="2020" institute="ProQuest LLC" country="789 East Eisenhower Parkway, Ann Arbor, MI, USA">
        <title>Comparative Genomics and Chromosome Evolution.</title>
        <authorList>
            <person name="Mudd A.B."/>
        </authorList>
    </citation>
    <scope>NUCLEOTIDE SEQUENCE</scope>
    <source>
        <strain evidence="13">1538</strain>
        <tissue evidence="13">Blood</tissue>
    </source>
</reference>
<feature type="domain" description="G-protein coupled receptors family 1 profile" evidence="12">
    <location>
        <begin position="43"/>
        <end position="293"/>
    </location>
</feature>
<evidence type="ECO:0000313" key="13">
    <source>
        <dbReference type="EMBL" id="DBA32221.1"/>
    </source>
</evidence>
<evidence type="ECO:0000259" key="12">
    <source>
        <dbReference type="PROSITE" id="PS50262"/>
    </source>
</evidence>
<dbReference type="Proteomes" id="UP001181693">
    <property type="component" value="Unassembled WGS sequence"/>
</dbReference>
<feature type="transmembrane region" description="Helical" evidence="11">
    <location>
        <begin position="147"/>
        <end position="165"/>
    </location>
</feature>
<keyword evidence="14" id="KW-1185">Reference proteome</keyword>
<dbReference type="GO" id="GO:0071396">
    <property type="term" value="P:cellular response to lipid"/>
    <property type="evidence" value="ECO:0007669"/>
    <property type="project" value="UniProtKB-ARBA"/>
</dbReference>
<dbReference type="PRINTS" id="PR00245">
    <property type="entry name" value="OLFACTORYR"/>
</dbReference>
<comment type="subcellular location">
    <subcellularLocation>
        <location evidence="11">Cell membrane</location>
        <topology evidence="11">Multi-pass membrane protein</topology>
    </subcellularLocation>
    <subcellularLocation>
        <location evidence="1">Membrane</location>
        <topology evidence="1">Multi-pass membrane protein</topology>
    </subcellularLocation>
</comment>
<evidence type="ECO:0000256" key="5">
    <source>
        <dbReference type="ARBA" id="ARBA00022989"/>
    </source>
</evidence>
<feature type="transmembrane region" description="Helical" evidence="11">
    <location>
        <begin position="62"/>
        <end position="84"/>
    </location>
</feature>
<keyword evidence="7 11" id="KW-0472">Membrane</keyword>
<accession>A0AAV3AL93</accession>
<evidence type="ECO:0000256" key="3">
    <source>
        <dbReference type="ARBA" id="ARBA00022692"/>
    </source>
</evidence>
<dbReference type="CDD" id="cd15222">
    <property type="entry name" value="7tmA_OR51-like"/>
    <property type="match status" value="1"/>
</dbReference>
<feature type="transmembrane region" description="Helical" evidence="11">
    <location>
        <begin position="275"/>
        <end position="295"/>
    </location>
</feature>
<comment type="caution">
    <text evidence="13">The sequence shown here is derived from an EMBL/GenBank/DDBJ whole genome shotgun (WGS) entry which is preliminary data.</text>
</comment>
<dbReference type="PRINTS" id="PR00237">
    <property type="entry name" value="GPCRRHODOPSN"/>
</dbReference>
<gene>
    <name evidence="13" type="ORF">GDO54_000029</name>
</gene>
<keyword evidence="8 10" id="KW-0675">Receptor</keyword>
<feature type="transmembrane region" description="Helical" evidence="11">
    <location>
        <begin position="199"/>
        <end position="224"/>
    </location>
</feature>
<dbReference type="GO" id="GO:0004930">
    <property type="term" value="F:G protein-coupled receptor activity"/>
    <property type="evidence" value="ECO:0007669"/>
    <property type="project" value="UniProtKB-KW"/>
</dbReference>
<evidence type="ECO:0000256" key="7">
    <source>
        <dbReference type="ARBA" id="ARBA00023136"/>
    </source>
</evidence>
<evidence type="ECO:0000256" key="9">
    <source>
        <dbReference type="ARBA" id="ARBA00023224"/>
    </source>
</evidence>
<evidence type="ECO:0000256" key="1">
    <source>
        <dbReference type="ARBA" id="ARBA00004141"/>
    </source>
</evidence>
<organism evidence="13 14">
    <name type="scientific">Pyxicephalus adspersus</name>
    <name type="common">African bullfrog</name>
    <dbReference type="NCBI Taxonomy" id="30357"/>
    <lineage>
        <taxon>Eukaryota</taxon>
        <taxon>Metazoa</taxon>
        <taxon>Chordata</taxon>
        <taxon>Craniata</taxon>
        <taxon>Vertebrata</taxon>
        <taxon>Euteleostomi</taxon>
        <taxon>Amphibia</taxon>
        <taxon>Batrachia</taxon>
        <taxon>Anura</taxon>
        <taxon>Neobatrachia</taxon>
        <taxon>Ranoidea</taxon>
        <taxon>Pyxicephalidae</taxon>
        <taxon>Pyxicephalinae</taxon>
        <taxon>Pyxicephalus</taxon>
    </lineage>
</organism>
<evidence type="ECO:0000256" key="10">
    <source>
        <dbReference type="RuleBase" id="RU000688"/>
    </source>
</evidence>
<comment type="similarity">
    <text evidence="10">Belongs to the G-protein coupled receptor 1 family.</text>
</comment>
<dbReference type="InterPro" id="IPR000276">
    <property type="entry name" value="GPCR_Rhodpsn"/>
</dbReference>
<evidence type="ECO:0000256" key="8">
    <source>
        <dbReference type="ARBA" id="ARBA00023170"/>
    </source>
</evidence>
<evidence type="ECO:0000256" key="6">
    <source>
        <dbReference type="ARBA" id="ARBA00023040"/>
    </source>
</evidence>
<name>A0AAV3AL93_PYXAD</name>
<dbReference type="SUPFAM" id="SSF81321">
    <property type="entry name" value="Family A G protein-coupled receptor-like"/>
    <property type="match status" value="1"/>
</dbReference>
<dbReference type="Pfam" id="PF13853">
    <property type="entry name" value="7tm_4"/>
    <property type="match status" value="1"/>
</dbReference>
<keyword evidence="3 10" id="KW-0812">Transmembrane</keyword>
<evidence type="ECO:0000256" key="4">
    <source>
        <dbReference type="ARBA" id="ARBA00022725"/>
    </source>
</evidence>
<keyword evidence="11" id="KW-1003">Cell membrane</keyword>
<evidence type="ECO:0000256" key="11">
    <source>
        <dbReference type="RuleBase" id="RU363047"/>
    </source>
</evidence>
<feature type="transmembrane region" description="Helical" evidence="11">
    <location>
        <begin position="236"/>
        <end position="255"/>
    </location>
</feature>
<dbReference type="AlphaFoldDB" id="A0AAV3AL93"/>
<sequence length="311" mass="35698">MATDNITCSTIDDFTLSGIPNLDNLHFWLGFPLIILYIVSLLGNTAILYIIVAHQELHEPMYIFLSMLSFIDLSLATTAMPRMLEIFWFDIRQISFNMCLTQMFFFHFLSALESAILVTMAVDRYVAICHPLRYSSILTQRAITRTSLMLMARGAAVMVPLPFIIKRFPLWKRNPLTHSYCIHQELMKLACADINVNKIYGLFITLYVMGIDSMFISISYMLIIKTVVCLVNEARLKAISTCISHICAVLVYYIPYIGLAVVHRYPSTSIPNLHIWFGNAYLLISPVINPLIYGIKTKQIRYRISKFLRKV</sequence>
<dbReference type="FunFam" id="1.20.1070.10:FF:000002">
    <property type="entry name" value="Olfactory receptor"/>
    <property type="match status" value="1"/>
</dbReference>
<keyword evidence="9 10" id="KW-0807">Transducer</keyword>
<keyword evidence="4 11" id="KW-0552">Olfaction</keyword>
<keyword evidence="5 11" id="KW-1133">Transmembrane helix</keyword>
<dbReference type="PANTHER" id="PTHR26450:SF92">
    <property type="entry name" value="OLFACTORY RECEPTOR 51E2"/>
    <property type="match status" value="1"/>
</dbReference>
<feature type="transmembrane region" description="Helical" evidence="11">
    <location>
        <begin position="104"/>
        <end position="126"/>
    </location>
</feature>
<dbReference type="PROSITE" id="PS00237">
    <property type="entry name" value="G_PROTEIN_RECEP_F1_1"/>
    <property type="match status" value="1"/>
</dbReference>
<dbReference type="InterPro" id="IPR050402">
    <property type="entry name" value="OR51/52/56-like"/>
</dbReference>
<dbReference type="PANTHER" id="PTHR26450">
    <property type="entry name" value="OLFACTORY RECEPTOR 56B1-RELATED"/>
    <property type="match status" value="1"/>
</dbReference>
<protein>
    <recommendedName>
        <fullName evidence="11">Olfactory receptor</fullName>
    </recommendedName>
</protein>
<dbReference type="Gene3D" id="1.20.1070.10">
    <property type="entry name" value="Rhodopsin 7-helix transmembrane proteins"/>
    <property type="match status" value="1"/>
</dbReference>
<dbReference type="EMBL" id="DYDO01000001">
    <property type="protein sequence ID" value="DBA32221.1"/>
    <property type="molecule type" value="Genomic_DNA"/>
</dbReference>
<dbReference type="InterPro" id="IPR017452">
    <property type="entry name" value="GPCR_Rhodpsn_7TM"/>
</dbReference>